<evidence type="ECO:0000256" key="2">
    <source>
        <dbReference type="ARBA" id="ARBA00023125"/>
    </source>
</evidence>
<dbReference type="PANTHER" id="PTHR44688">
    <property type="entry name" value="DNA-BINDING TRANSCRIPTIONAL ACTIVATOR DEVR_DOSR"/>
    <property type="match status" value="1"/>
</dbReference>
<evidence type="ECO:0000313" key="6">
    <source>
        <dbReference type="Proteomes" id="UP001269375"/>
    </source>
</evidence>
<accession>A0ABU1GSV0</accession>
<organism evidence="5 6">
    <name type="scientific">Larsenimonas suaedae</name>
    <dbReference type="NCBI Taxonomy" id="1851019"/>
    <lineage>
        <taxon>Bacteria</taxon>
        <taxon>Pseudomonadati</taxon>
        <taxon>Pseudomonadota</taxon>
        <taxon>Gammaproteobacteria</taxon>
        <taxon>Oceanospirillales</taxon>
        <taxon>Halomonadaceae</taxon>
        <taxon>Larsenimonas</taxon>
    </lineage>
</organism>
<comment type="caution">
    <text evidence="5">The sequence shown here is derived from an EMBL/GenBank/DDBJ whole genome shotgun (WGS) entry which is preliminary data.</text>
</comment>
<dbReference type="InterPro" id="IPR000792">
    <property type="entry name" value="Tscrpt_reg_LuxR_C"/>
</dbReference>
<dbReference type="PROSITE" id="PS00622">
    <property type="entry name" value="HTH_LUXR_1"/>
    <property type="match status" value="1"/>
</dbReference>
<name>A0ABU1GSV0_9GAMM</name>
<keyword evidence="1" id="KW-0805">Transcription regulation</keyword>
<dbReference type="PANTHER" id="PTHR44688:SF16">
    <property type="entry name" value="DNA-BINDING TRANSCRIPTIONAL ACTIVATOR DEVR_DOSR"/>
    <property type="match status" value="1"/>
</dbReference>
<dbReference type="Gene3D" id="3.40.50.2300">
    <property type="match status" value="1"/>
</dbReference>
<sequence length="214" mass="24997">MTQESFVIVMVTSKNPQNELFLDYLRSEQDCQVMDLEPDAQEAAPDADRMLVLLDQDYVDDNIAQAWARRAHSDARIILSGFNIDSEEHAIQLMMRFPLQGIFYRRDPLKLISKGINALFNEEMWLSRTLMEKLLTAYWQRQRNDNMPFKSLTRREVEILQLLKTGASNFDIAQELSISEHTVKSHLYHIFRKLKVKNRAQALNLLRQQADTPV</sequence>
<gene>
    <name evidence="5" type="ORF">QC825_00230</name>
</gene>
<dbReference type="PRINTS" id="PR00038">
    <property type="entry name" value="HTHLUXR"/>
</dbReference>
<dbReference type="InterPro" id="IPR016032">
    <property type="entry name" value="Sig_transdc_resp-reg_C-effctor"/>
</dbReference>
<evidence type="ECO:0000256" key="1">
    <source>
        <dbReference type="ARBA" id="ARBA00023015"/>
    </source>
</evidence>
<dbReference type="SMART" id="SM00421">
    <property type="entry name" value="HTH_LUXR"/>
    <property type="match status" value="1"/>
</dbReference>
<dbReference type="PROSITE" id="PS50043">
    <property type="entry name" value="HTH_LUXR_2"/>
    <property type="match status" value="1"/>
</dbReference>
<dbReference type="Pfam" id="PF00196">
    <property type="entry name" value="GerE"/>
    <property type="match status" value="1"/>
</dbReference>
<protein>
    <submittedName>
        <fullName evidence="5">Response regulator transcription factor</fullName>
    </submittedName>
</protein>
<dbReference type="Gene3D" id="1.10.10.10">
    <property type="entry name" value="Winged helix-like DNA-binding domain superfamily/Winged helix DNA-binding domain"/>
    <property type="match status" value="1"/>
</dbReference>
<dbReference type="SUPFAM" id="SSF46894">
    <property type="entry name" value="C-terminal effector domain of the bipartite response regulators"/>
    <property type="match status" value="1"/>
</dbReference>
<dbReference type="Proteomes" id="UP001269375">
    <property type="component" value="Unassembled WGS sequence"/>
</dbReference>
<keyword evidence="3" id="KW-0804">Transcription</keyword>
<keyword evidence="2" id="KW-0238">DNA-binding</keyword>
<proteinExistence type="predicted"/>
<feature type="domain" description="HTH luxR-type" evidence="4">
    <location>
        <begin position="145"/>
        <end position="210"/>
    </location>
</feature>
<dbReference type="EMBL" id="JARWAO010000001">
    <property type="protein sequence ID" value="MDR5894493.1"/>
    <property type="molecule type" value="Genomic_DNA"/>
</dbReference>
<evidence type="ECO:0000256" key="3">
    <source>
        <dbReference type="ARBA" id="ARBA00023163"/>
    </source>
</evidence>
<evidence type="ECO:0000313" key="5">
    <source>
        <dbReference type="EMBL" id="MDR5894493.1"/>
    </source>
</evidence>
<dbReference type="RefSeq" id="WP_251593469.1">
    <property type="nucleotide sequence ID" value="NZ_JAMLJI010000002.1"/>
</dbReference>
<dbReference type="CDD" id="cd06170">
    <property type="entry name" value="LuxR_C_like"/>
    <property type="match status" value="1"/>
</dbReference>
<reference evidence="5 6" key="1">
    <citation type="submission" date="2023-04" db="EMBL/GenBank/DDBJ databases">
        <title>A long-awaited taxogenomic arrangement of the family Halomonadaceae.</title>
        <authorList>
            <person name="De La Haba R."/>
            <person name="Chuvochina M."/>
            <person name="Wittouck S."/>
            <person name="Arahal D.R."/>
            <person name="Sanchez-Porro C."/>
            <person name="Hugenholtz P."/>
            <person name="Ventosa A."/>
        </authorList>
    </citation>
    <scope>NUCLEOTIDE SEQUENCE [LARGE SCALE GENOMIC DNA]</scope>
    <source>
        <strain evidence="5 6">DSM 22428</strain>
    </source>
</reference>
<evidence type="ECO:0000259" key="4">
    <source>
        <dbReference type="PROSITE" id="PS50043"/>
    </source>
</evidence>
<dbReference type="InterPro" id="IPR036388">
    <property type="entry name" value="WH-like_DNA-bd_sf"/>
</dbReference>
<keyword evidence="6" id="KW-1185">Reference proteome</keyword>